<dbReference type="Proteomes" id="UP000292052">
    <property type="component" value="Unassembled WGS sequence"/>
</dbReference>
<evidence type="ECO:0008006" key="4">
    <source>
        <dbReference type="Google" id="ProtNLM"/>
    </source>
</evidence>
<keyword evidence="1" id="KW-0472">Membrane</keyword>
<evidence type="ECO:0000256" key="1">
    <source>
        <dbReference type="SAM" id="Phobius"/>
    </source>
</evidence>
<reference evidence="2 3" key="1">
    <citation type="submission" date="2017-03" db="EMBL/GenBank/DDBJ databases">
        <title>Genome of the blue death feigning beetle - Asbolus verrucosus.</title>
        <authorList>
            <person name="Rider S.D."/>
        </authorList>
    </citation>
    <scope>NUCLEOTIDE SEQUENCE [LARGE SCALE GENOMIC DNA]</scope>
    <source>
        <strain evidence="2">Butters</strain>
        <tissue evidence="2">Head and leg muscle</tissue>
    </source>
</reference>
<accession>A0A482VAX6</accession>
<name>A0A482VAX6_ASBVE</name>
<feature type="transmembrane region" description="Helical" evidence="1">
    <location>
        <begin position="6"/>
        <end position="29"/>
    </location>
</feature>
<proteinExistence type="predicted"/>
<feature type="transmembrane region" description="Helical" evidence="1">
    <location>
        <begin position="57"/>
        <end position="76"/>
    </location>
</feature>
<evidence type="ECO:0000313" key="2">
    <source>
        <dbReference type="EMBL" id="RZB40291.1"/>
    </source>
</evidence>
<feature type="non-terminal residue" evidence="2">
    <location>
        <position position="116"/>
    </location>
</feature>
<gene>
    <name evidence="2" type="ORF">BDFB_011900</name>
</gene>
<keyword evidence="3" id="KW-1185">Reference proteome</keyword>
<sequence length="116" mass="13554">MSERVAIFILVEMILLLFNCYTTMAVVFLKREQWQQLMKNLKIIIKAFSDNRAISRAALAAIFALIFTLALEIFSYSVWSEAFGWTGTTGLIVMCDLILMEVEKIRDLYRDLRRDY</sequence>
<organism evidence="2 3">
    <name type="scientific">Asbolus verrucosus</name>
    <name type="common">Desert ironclad beetle</name>
    <dbReference type="NCBI Taxonomy" id="1661398"/>
    <lineage>
        <taxon>Eukaryota</taxon>
        <taxon>Metazoa</taxon>
        <taxon>Ecdysozoa</taxon>
        <taxon>Arthropoda</taxon>
        <taxon>Hexapoda</taxon>
        <taxon>Insecta</taxon>
        <taxon>Pterygota</taxon>
        <taxon>Neoptera</taxon>
        <taxon>Endopterygota</taxon>
        <taxon>Coleoptera</taxon>
        <taxon>Polyphaga</taxon>
        <taxon>Cucujiformia</taxon>
        <taxon>Tenebrionidae</taxon>
        <taxon>Pimeliinae</taxon>
        <taxon>Asbolus</taxon>
    </lineage>
</organism>
<evidence type="ECO:0000313" key="3">
    <source>
        <dbReference type="Proteomes" id="UP000292052"/>
    </source>
</evidence>
<keyword evidence="1" id="KW-1133">Transmembrane helix</keyword>
<keyword evidence="1" id="KW-0812">Transmembrane</keyword>
<comment type="caution">
    <text evidence="2">The sequence shown here is derived from an EMBL/GenBank/DDBJ whole genome shotgun (WGS) entry which is preliminary data.</text>
</comment>
<protein>
    <recommendedName>
        <fullName evidence="4">7tm 7 domain containing protein</fullName>
    </recommendedName>
</protein>
<dbReference type="AlphaFoldDB" id="A0A482VAX6"/>
<dbReference type="EMBL" id="QDEB01120372">
    <property type="protein sequence ID" value="RZB40291.1"/>
    <property type="molecule type" value="Genomic_DNA"/>
</dbReference>